<dbReference type="EMBL" id="JSZA02000028">
    <property type="protein sequence ID" value="TGO03284.1"/>
    <property type="molecule type" value="Genomic_DNA"/>
</dbReference>
<dbReference type="Gene3D" id="2.120.10.30">
    <property type="entry name" value="TolB, C-terminal domain"/>
    <property type="match status" value="2"/>
</dbReference>
<sequence length="651" mass="73286">MGILFGVVGAAKPTRQYLTQAMLTLFKLEGRIFTMKRKLFFLFLFVFSASCYADSVLIGKWKGTYYGCGQGVPTNAEIDVCENLNVVFRFHAPSSRSGAFDGIFYGTFQRNGNNVVFTPISTEITAWFIKPSDYASWVALGFNATLDEINLSMTGNFLGAECSIKLTKVSPNNYEGVICHQTFKKGSQSGNLSSPANFTNTIASVSPSRDKESIPLIQTIAYVSPSRSKQSIRLIQADGSNDRLFWSVPENNLISPAVGTLAWSPDGSELAFDSDHNFGLSYFEREIYVTNGQTTRKIYRPIEAKQNAQYPKGTVKLGMNNGFDGGMNFWAYVEGNSDNHQWLAHRGSGWTLTFNEVADWGENISQHSILGYIDYKERRYCYYDLAAKVDVKAGETVTIPHPYSAYSHRAQPCYRFFQATWNYDGTKLLSTVIHSSDNAIGSDPSPYERAHENFVIALSDTKNIPLDNFGKKVGGFMQNFDHDPKFIKLSPTPEQKVLSVTYYSDADHIYLSSTNDPDLGVTDRMQRINMGFCHDRDQDYKVCRITDIEWLPDGNSFMVAMYVQTAYRSGQQKRYLQRIYQHNLKTSQTRLLFELENEYIGDFTISPDGQKIAFERGKRSDGPFAIWVYDTNNRGLAQLVADGAAPAWNSQ</sequence>
<evidence type="ECO:0000256" key="1">
    <source>
        <dbReference type="ARBA" id="ARBA00009820"/>
    </source>
</evidence>
<dbReference type="Pfam" id="PF07676">
    <property type="entry name" value="PD40"/>
    <property type="match status" value="1"/>
</dbReference>
<evidence type="ECO:0000313" key="2">
    <source>
        <dbReference type="EMBL" id="TGO03284.1"/>
    </source>
</evidence>
<accession>A0A4E0RTA0</accession>
<dbReference type="AlphaFoldDB" id="A0A4E0RTA0"/>
<proteinExistence type="inferred from homology"/>
<dbReference type="Proteomes" id="UP000030428">
    <property type="component" value="Unassembled WGS sequence"/>
</dbReference>
<dbReference type="InterPro" id="IPR011042">
    <property type="entry name" value="6-blade_b-propeller_TolB-like"/>
</dbReference>
<reference evidence="2 3" key="1">
    <citation type="journal article" date="2016" name="Front. Microbiol.">
        <title>Single-Cell (Meta-)Genomics of a Dimorphic Candidatus Thiomargarita nelsonii Reveals Genomic Plasticity.</title>
        <authorList>
            <person name="Flood B.E."/>
            <person name="Fliss P."/>
            <person name="Jones D.S."/>
            <person name="Dick G.J."/>
            <person name="Jain S."/>
            <person name="Kaster A.K."/>
            <person name="Winkel M."/>
            <person name="Mussmann M."/>
            <person name="Bailey J."/>
        </authorList>
    </citation>
    <scope>NUCLEOTIDE SEQUENCE [LARGE SCALE GENOMIC DNA]</scope>
    <source>
        <strain evidence="2">Hydrate Ridge</strain>
    </source>
</reference>
<comment type="caution">
    <text evidence="2">The sequence shown here is derived from an EMBL/GenBank/DDBJ whole genome shotgun (WGS) entry which is preliminary data.</text>
</comment>
<organism evidence="2 3">
    <name type="scientific">Candidatus Thiomargarita nelsonii</name>
    <dbReference type="NCBI Taxonomy" id="1003181"/>
    <lineage>
        <taxon>Bacteria</taxon>
        <taxon>Pseudomonadati</taxon>
        <taxon>Pseudomonadota</taxon>
        <taxon>Gammaproteobacteria</taxon>
        <taxon>Thiotrichales</taxon>
        <taxon>Thiotrichaceae</taxon>
        <taxon>Thiomargarita</taxon>
    </lineage>
</organism>
<evidence type="ECO:0000313" key="3">
    <source>
        <dbReference type="Proteomes" id="UP000030428"/>
    </source>
</evidence>
<gene>
    <name evidence="2" type="ORF">PN36_09310</name>
</gene>
<dbReference type="InterPro" id="IPR011659">
    <property type="entry name" value="WD40"/>
</dbReference>
<dbReference type="PANTHER" id="PTHR36842">
    <property type="entry name" value="PROTEIN TOLB HOMOLOG"/>
    <property type="match status" value="1"/>
</dbReference>
<comment type="similarity">
    <text evidence="1">Belongs to the TolB family.</text>
</comment>
<dbReference type="PANTHER" id="PTHR36842:SF1">
    <property type="entry name" value="PROTEIN TOLB"/>
    <property type="match status" value="1"/>
</dbReference>
<keyword evidence="3" id="KW-1185">Reference proteome</keyword>
<protein>
    <submittedName>
        <fullName evidence="2">Uncharacterized protein</fullName>
    </submittedName>
</protein>
<name>A0A4E0RTA0_9GAMM</name>
<dbReference type="SUPFAM" id="SSF82171">
    <property type="entry name" value="DPP6 N-terminal domain-like"/>
    <property type="match status" value="1"/>
</dbReference>